<feature type="transmembrane region" description="Helical" evidence="1">
    <location>
        <begin position="113"/>
        <end position="131"/>
    </location>
</feature>
<sequence length="141" mass="16198">MKRIYIIDWILIPLFILTSYTGIGLHIAAHENDHEIWHNWAVFHVIASLLFLITVIFHIITHWNWYKGIVNKGIGQKSRVTLWLSATFTLVVLTGIILFNVDGANSSIGLCHYNIGILMNVLSIGHIFKRIPILRKCLKKK</sequence>
<comment type="caution">
    <text evidence="3">The sequence shown here is derived from an EMBL/GenBank/DDBJ whole genome shotgun (WGS) entry which is preliminary data.</text>
</comment>
<feature type="domain" description="Flavinylation-associated cytochrome" evidence="2">
    <location>
        <begin position="6"/>
        <end position="63"/>
    </location>
</feature>
<feature type="transmembrane region" description="Helical" evidence="1">
    <location>
        <begin position="7"/>
        <end position="29"/>
    </location>
</feature>
<keyword evidence="1" id="KW-0472">Membrane</keyword>
<organism evidence="3 4">
    <name type="scientific">Bacteroides fragilis</name>
    <dbReference type="NCBI Taxonomy" id="817"/>
    <lineage>
        <taxon>Bacteria</taxon>
        <taxon>Pseudomonadati</taxon>
        <taxon>Bacteroidota</taxon>
        <taxon>Bacteroidia</taxon>
        <taxon>Bacteroidales</taxon>
        <taxon>Bacteroidaceae</taxon>
        <taxon>Bacteroides</taxon>
    </lineage>
</organism>
<dbReference type="RefSeq" id="WP_122143223.1">
    <property type="nucleotide sequence ID" value="NZ_JAFKPL010000016.1"/>
</dbReference>
<accession>A0A412XY91</accession>
<gene>
    <name evidence="3" type="ORF">DWW08_17580</name>
</gene>
<evidence type="ECO:0000313" key="4">
    <source>
        <dbReference type="Proteomes" id="UP000286270"/>
    </source>
</evidence>
<feature type="transmembrane region" description="Helical" evidence="1">
    <location>
        <begin position="41"/>
        <end position="60"/>
    </location>
</feature>
<feature type="transmembrane region" description="Helical" evidence="1">
    <location>
        <begin position="80"/>
        <end position="101"/>
    </location>
</feature>
<evidence type="ECO:0000259" key="2">
    <source>
        <dbReference type="Pfam" id="PF14358"/>
    </source>
</evidence>
<keyword evidence="1" id="KW-1133">Transmembrane helix</keyword>
<dbReference type="EMBL" id="QRZH01000017">
    <property type="protein sequence ID" value="RGV50155.1"/>
    <property type="molecule type" value="Genomic_DNA"/>
</dbReference>
<dbReference type="Proteomes" id="UP000286270">
    <property type="component" value="Unassembled WGS sequence"/>
</dbReference>
<protein>
    <submittedName>
        <fullName evidence="3">DUF4405 domain-containing protein</fullName>
    </submittedName>
</protein>
<keyword evidence="1" id="KW-0812">Transmembrane</keyword>
<dbReference type="AlphaFoldDB" id="A0A412XY91"/>
<reference evidence="3 4" key="1">
    <citation type="submission" date="2018-08" db="EMBL/GenBank/DDBJ databases">
        <title>A genome reference for cultivated species of the human gut microbiota.</title>
        <authorList>
            <person name="Zou Y."/>
            <person name="Xue W."/>
            <person name="Luo G."/>
        </authorList>
    </citation>
    <scope>NUCLEOTIDE SEQUENCE [LARGE SCALE GENOMIC DNA]</scope>
    <source>
        <strain evidence="3 4">AF14-26</strain>
    </source>
</reference>
<proteinExistence type="predicted"/>
<name>A0A412XY91_BACFG</name>
<evidence type="ECO:0000313" key="3">
    <source>
        <dbReference type="EMBL" id="RGV50155.1"/>
    </source>
</evidence>
<dbReference type="InterPro" id="IPR025517">
    <property type="entry name" value="DUF4405"/>
</dbReference>
<evidence type="ECO:0000256" key="1">
    <source>
        <dbReference type="SAM" id="Phobius"/>
    </source>
</evidence>
<dbReference type="Pfam" id="PF14358">
    <property type="entry name" value="DUF4405"/>
    <property type="match status" value="1"/>
</dbReference>